<sequence length="36" mass="4041">MMKATAYRSPTVTKLVEIPCRCHVDVSVYQTTRTGP</sequence>
<dbReference type="AlphaFoldDB" id="A0A0N4X0B4"/>
<accession>A0A0N4X0B4</accession>
<dbReference type="EMBL" id="UZAF01020096">
    <property type="protein sequence ID" value="VDO66343.1"/>
    <property type="molecule type" value="Genomic_DNA"/>
</dbReference>
<reference evidence="3" key="1">
    <citation type="submission" date="2017-02" db="UniProtKB">
        <authorList>
            <consortium name="WormBaseParasite"/>
        </authorList>
    </citation>
    <scope>IDENTIFICATION</scope>
</reference>
<reference evidence="1 2" key="2">
    <citation type="submission" date="2018-11" db="EMBL/GenBank/DDBJ databases">
        <authorList>
            <consortium name="Pathogen Informatics"/>
        </authorList>
    </citation>
    <scope>NUCLEOTIDE SEQUENCE [LARGE SCALE GENOMIC DNA]</scope>
    <source>
        <strain evidence="1 2">MHpl1</strain>
    </source>
</reference>
<dbReference type="WBParaSite" id="HPLM_0001768401-mRNA-1">
    <property type="protein sequence ID" value="HPLM_0001768401-mRNA-1"/>
    <property type="gene ID" value="HPLM_0001768401"/>
</dbReference>
<organism evidence="3">
    <name type="scientific">Haemonchus placei</name>
    <name type="common">Barber's pole worm</name>
    <dbReference type="NCBI Taxonomy" id="6290"/>
    <lineage>
        <taxon>Eukaryota</taxon>
        <taxon>Metazoa</taxon>
        <taxon>Ecdysozoa</taxon>
        <taxon>Nematoda</taxon>
        <taxon>Chromadorea</taxon>
        <taxon>Rhabditida</taxon>
        <taxon>Rhabditina</taxon>
        <taxon>Rhabditomorpha</taxon>
        <taxon>Strongyloidea</taxon>
        <taxon>Trichostrongylidae</taxon>
        <taxon>Haemonchus</taxon>
    </lineage>
</organism>
<evidence type="ECO:0000313" key="3">
    <source>
        <dbReference type="WBParaSite" id="HPLM_0001768401-mRNA-1"/>
    </source>
</evidence>
<keyword evidence="2" id="KW-1185">Reference proteome</keyword>
<evidence type="ECO:0000313" key="2">
    <source>
        <dbReference type="Proteomes" id="UP000268014"/>
    </source>
</evidence>
<name>A0A0N4X0B4_HAEPC</name>
<protein>
    <submittedName>
        <fullName evidence="3">Coenzyme PQQ synthesis protein A</fullName>
    </submittedName>
</protein>
<evidence type="ECO:0000313" key="1">
    <source>
        <dbReference type="EMBL" id="VDO66343.1"/>
    </source>
</evidence>
<gene>
    <name evidence="1" type="ORF">HPLM_LOCUS17676</name>
</gene>
<dbReference type="Proteomes" id="UP000268014">
    <property type="component" value="Unassembled WGS sequence"/>
</dbReference>
<proteinExistence type="predicted"/>